<dbReference type="InterPro" id="IPR000847">
    <property type="entry name" value="LysR_HTH_N"/>
</dbReference>
<dbReference type="PANTHER" id="PTHR30346:SF28">
    <property type="entry name" value="HTH-TYPE TRANSCRIPTIONAL REGULATOR CYNR"/>
    <property type="match status" value="1"/>
</dbReference>
<comment type="caution">
    <text evidence="6">The sequence shown here is derived from an EMBL/GenBank/DDBJ whole genome shotgun (WGS) entry which is preliminary data.</text>
</comment>
<name>A0A5B0G7P2_9BURK</name>
<organism evidence="6 7">
    <name type="scientific">Paraburkholderia panacisoli</name>
    <dbReference type="NCBI Taxonomy" id="2603818"/>
    <lineage>
        <taxon>Bacteria</taxon>
        <taxon>Pseudomonadati</taxon>
        <taxon>Pseudomonadota</taxon>
        <taxon>Betaproteobacteria</taxon>
        <taxon>Burkholderiales</taxon>
        <taxon>Burkholderiaceae</taxon>
        <taxon>Paraburkholderia</taxon>
    </lineage>
</organism>
<dbReference type="Proteomes" id="UP000325273">
    <property type="component" value="Unassembled WGS sequence"/>
</dbReference>
<dbReference type="AlphaFoldDB" id="A0A5B0G7P2"/>
<feature type="domain" description="HTH lysR-type" evidence="5">
    <location>
        <begin position="4"/>
        <end position="61"/>
    </location>
</feature>
<keyword evidence="4" id="KW-0804">Transcription</keyword>
<dbReference type="FunFam" id="1.10.10.10:FF:000001">
    <property type="entry name" value="LysR family transcriptional regulator"/>
    <property type="match status" value="1"/>
</dbReference>
<dbReference type="PANTHER" id="PTHR30346">
    <property type="entry name" value="TRANSCRIPTIONAL DUAL REGULATOR HCAR-RELATED"/>
    <property type="match status" value="1"/>
</dbReference>
<keyword evidence="7" id="KW-1185">Reference proteome</keyword>
<dbReference type="InterPro" id="IPR036388">
    <property type="entry name" value="WH-like_DNA-bd_sf"/>
</dbReference>
<keyword evidence="3" id="KW-0238">DNA-binding</keyword>
<protein>
    <submittedName>
        <fullName evidence="6">LysR family transcriptional regulator</fullName>
    </submittedName>
</protein>
<dbReference type="InterPro" id="IPR036390">
    <property type="entry name" value="WH_DNA-bd_sf"/>
</dbReference>
<dbReference type="Pfam" id="PF03466">
    <property type="entry name" value="LysR_substrate"/>
    <property type="match status" value="1"/>
</dbReference>
<evidence type="ECO:0000256" key="2">
    <source>
        <dbReference type="ARBA" id="ARBA00023015"/>
    </source>
</evidence>
<evidence type="ECO:0000313" key="7">
    <source>
        <dbReference type="Proteomes" id="UP000325273"/>
    </source>
</evidence>
<accession>A0A5B0G7P2</accession>
<dbReference type="EMBL" id="VTUZ01000054">
    <property type="protein sequence ID" value="KAA0998715.1"/>
    <property type="molecule type" value="Genomic_DNA"/>
</dbReference>
<dbReference type="RefSeq" id="WP_149675789.1">
    <property type="nucleotide sequence ID" value="NZ_VTUZ01000054.1"/>
</dbReference>
<dbReference type="InterPro" id="IPR005119">
    <property type="entry name" value="LysR_subst-bd"/>
</dbReference>
<reference evidence="6 7" key="1">
    <citation type="submission" date="2019-08" db="EMBL/GenBank/DDBJ databases">
        <title>Paraburkholderia sp. DCY113.</title>
        <authorList>
            <person name="Kang J."/>
        </authorList>
    </citation>
    <scope>NUCLEOTIDE SEQUENCE [LARGE SCALE GENOMIC DNA]</scope>
    <source>
        <strain evidence="6 7">DCY113</strain>
    </source>
</reference>
<proteinExistence type="inferred from homology"/>
<keyword evidence="2" id="KW-0805">Transcription regulation</keyword>
<dbReference type="Pfam" id="PF00126">
    <property type="entry name" value="HTH_1"/>
    <property type="match status" value="1"/>
</dbReference>
<evidence type="ECO:0000259" key="5">
    <source>
        <dbReference type="PROSITE" id="PS50931"/>
    </source>
</evidence>
<gene>
    <name evidence="6" type="ORF">FVF58_43520</name>
</gene>
<dbReference type="Gene3D" id="3.40.190.10">
    <property type="entry name" value="Periplasmic binding protein-like II"/>
    <property type="match status" value="2"/>
</dbReference>
<dbReference type="Gene3D" id="1.10.10.10">
    <property type="entry name" value="Winged helix-like DNA-binding domain superfamily/Winged helix DNA-binding domain"/>
    <property type="match status" value="1"/>
</dbReference>
<dbReference type="SUPFAM" id="SSF46785">
    <property type="entry name" value="Winged helix' DNA-binding domain"/>
    <property type="match status" value="1"/>
</dbReference>
<evidence type="ECO:0000256" key="4">
    <source>
        <dbReference type="ARBA" id="ARBA00023163"/>
    </source>
</evidence>
<evidence type="ECO:0000256" key="3">
    <source>
        <dbReference type="ARBA" id="ARBA00023125"/>
    </source>
</evidence>
<dbReference type="GO" id="GO:0032993">
    <property type="term" value="C:protein-DNA complex"/>
    <property type="evidence" value="ECO:0007669"/>
    <property type="project" value="TreeGrafter"/>
</dbReference>
<dbReference type="GO" id="GO:0003700">
    <property type="term" value="F:DNA-binding transcription factor activity"/>
    <property type="evidence" value="ECO:0007669"/>
    <property type="project" value="InterPro"/>
</dbReference>
<evidence type="ECO:0000313" key="6">
    <source>
        <dbReference type="EMBL" id="KAA0998715.1"/>
    </source>
</evidence>
<dbReference type="PRINTS" id="PR00039">
    <property type="entry name" value="HTHLYSR"/>
</dbReference>
<evidence type="ECO:0000256" key="1">
    <source>
        <dbReference type="ARBA" id="ARBA00009437"/>
    </source>
</evidence>
<dbReference type="CDD" id="cd08414">
    <property type="entry name" value="PBP2_LTTR_aromatics_like"/>
    <property type="match status" value="1"/>
</dbReference>
<sequence length="323" mass="35750">MKAIELRQLRYFSILARELHFGRAADLASITQSALSQQIAKLEELVGAQLLNRGRRGVTLTASGEALRNSADAIFVQVERALREAQDAAGCRESRLSIGLVEYANLPFIPPALIRLQALYPDITIERHEMNTAQQITALTEKHIDIGFGVLVDAAPENDDVLVQPLFEAEWVLLMRSDHRLANVDCLNLCDLAQERLIGSARAVNAPLYDSMVARFEQAGFTPNFIYETTQIQVGVTLIEQGLGAMIGTTYLFSSLPKTLRYRQINGLEPVTVQMLSRTNERNSLILDFLELAAEEARCAQTHATALAPPVDRQRVLSAPTKP</sequence>
<dbReference type="SUPFAM" id="SSF53850">
    <property type="entry name" value="Periplasmic binding protein-like II"/>
    <property type="match status" value="1"/>
</dbReference>
<dbReference type="PROSITE" id="PS50931">
    <property type="entry name" value="HTH_LYSR"/>
    <property type="match status" value="1"/>
</dbReference>
<dbReference type="GO" id="GO:0003677">
    <property type="term" value="F:DNA binding"/>
    <property type="evidence" value="ECO:0007669"/>
    <property type="project" value="UniProtKB-KW"/>
</dbReference>
<comment type="similarity">
    <text evidence="1">Belongs to the LysR transcriptional regulatory family.</text>
</comment>